<comment type="catalytic activity">
    <reaction evidence="1">
        <text>ATP + protein L-histidine = ADP + protein N-phospho-L-histidine.</text>
        <dbReference type="EC" id="2.7.13.3"/>
    </reaction>
</comment>
<dbReference type="SUPFAM" id="SSF52172">
    <property type="entry name" value="CheY-like"/>
    <property type="match status" value="1"/>
</dbReference>
<dbReference type="PRINTS" id="PR00344">
    <property type="entry name" value="BCTRLSENSOR"/>
</dbReference>
<dbReference type="SMART" id="SM00387">
    <property type="entry name" value="HATPase_c"/>
    <property type="match status" value="1"/>
</dbReference>
<dbReference type="InterPro" id="IPR001789">
    <property type="entry name" value="Sig_transdc_resp-reg_receiver"/>
</dbReference>
<dbReference type="CDD" id="cd00130">
    <property type="entry name" value="PAS"/>
    <property type="match status" value="1"/>
</dbReference>
<evidence type="ECO:0000256" key="5">
    <source>
        <dbReference type="SAM" id="Phobius"/>
    </source>
</evidence>
<dbReference type="SMART" id="SM00388">
    <property type="entry name" value="HisKA"/>
    <property type="match status" value="1"/>
</dbReference>
<dbReference type="InterPro" id="IPR035965">
    <property type="entry name" value="PAS-like_dom_sf"/>
</dbReference>
<dbReference type="Proteomes" id="UP000676565">
    <property type="component" value="Unassembled WGS sequence"/>
</dbReference>
<feature type="domain" description="Histidine kinase" evidence="6">
    <location>
        <begin position="430"/>
        <end position="653"/>
    </location>
</feature>
<dbReference type="RefSeq" id="WP_210659605.1">
    <property type="nucleotide sequence ID" value="NZ_JAGKQQ010000001.1"/>
</dbReference>
<dbReference type="InterPro" id="IPR003661">
    <property type="entry name" value="HisK_dim/P_dom"/>
</dbReference>
<evidence type="ECO:0000259" key="8">
    <source>
        <dbReference type="PROSITE" id="PS50112"/>
    </source>
</evidence>
<dbReference type="Gene3D" id="3.30.565.10">
    <property type="entry name" value="Histidine kinase-like ATPase, C-terminal domain"/>
    <property type="match status" value="1"/>
</dbReference>
<feature type="transmembrane region" description="Helical" evidence="5">
    <location>
        <begin position="188"/>
        <end position="207"/>
    </location>
</feature>
<dbReference type="InterPro" id="IPR011006">
    <property type="entry name" value="CheY-like_superfamily"/>
</dbReference>
<dbReference type="SUPFAM" id="SSF55785">
    <property type="entry name" value="PYP-like sensor domain (PAS domain)"/>
    <property type="match status" value="1"/>
</dbReference>
<keyword evidence="5" id="KW-0472">Membrane</keyword>
<proteinExistence type="predicted"/>
<feature type="transmembrane region" description="Helical" evidence="5">
    <location>
        <begin position="258"/>
        <end position="280"/>
    </location>
</feature>
<dbReference type="InterPro" id="IPR004358">
    <property type="entry name" value="Sig_transdc_His_kin-like_C"/>
</dbReference>
<dbReference type="EC" id="2.7.13.3" evidence="2"/>
<keyword evidence="10" id="KW-1185">Reference proteome</keyword>
<evidence type="ECO:0000313" key="9">
    <source>
        <dbReference type="EMBL" id="MBP3959085.1"/>
    </source>
</evidence>
<sequence>MTAPPLAVPDDRFHYFSRAAAVAAVAISAIVLTGWAFDVHTLTTFLPGLGVMKANTASGFLATGIALFLSVSGGTYQWTGRLAAVLVVALGLLTLSQYLADTELGIDQLLAPVGPAYPPSPHPGRMAPATATSFVLLGLALLLLDAPPVRGLTPAHLPALLVAALALIVLAGYAYGVTALYRVRPFSAVSAHAAGTFLLLALGVLAARPRRGVVAVVASGTAGGLVIRRQLPLAAVGLFALGWVRLAGERAGYYDTAFGLALMVVSAGALFTALVVWTGLTVHALDWRLRGAEEEARERAEVLRAVMGSAPDAVITVDRHGVIRSANPAADRTFGYTEGELVGRPMKELVAAPLCANGTGAPAENAIGREVEGRRRNGSTFPAELSVAAFQLGGAAHSTVVVRDATARKKLEEQFRQAQKMEAVGRLAGGVAHDFNNLLTIINGYCEVLLTARPHTNSDRVAAEAIRDAGDRAAGLTRQLLTFSRKAIVEPQVLDLNEVVTRSAKLLGRLIGADVTLATAPSPDLAPVRADLNQLEQVVMNLAVNARDAMPHGGRLTIETRNVRLGEADVPAYPDLVPGRYVQLAVSDTGEGMTDEVKARVFEPFFTTKATGRGTGLGLAMVYGVVQTHGGHVGVYSEVGVGTTFKILLPATTEARPGNRPDEQAPVARGTETVLVAEDEDGVRRLARLSLERQGYKVLEATNGAEAIAVAAAYPGAIHILVTDVVMPGGANGRTAAEAIRAQRPDLKVLYVSGYTDDAVVRHGIVAATDAFLQKPFTPQSLARKVRTVLDGSG</sequence>
<dbReference type="InterPro" id="IPR036097">
    <property type="entry name" value="HisK_dim/P_sf"/>
</dbReference>
<dbReference type="InterPro" id="IPR005467">
    <property type="entry name" value="His_kinase_dom"/>
</dbReference>
<accession>A0ABS5BZL2</accession>
<gene>
    <name evidence="9" type="ORF">J8F10_27895</name>
</gene>
<comment type="caution">
    <text evidence="9">The sequence shown here is derived from an EMBL/GenBank/DDBJ whole genome shotgun (WGS) entry which is preliminary data.</text>
</comment>
<dbReference type="InterPro" id="IPR000014">
    <property type="entry name" value="PAS"/>
</dbReference>
<feature type="transmembrane region" description="Helical" evidence="5">
    <location>
        <begin position="82"/>
        <end position="100"/>
    </location>
</feature>
<feature type="transmembrane region" description="Helical" evidence="5">
    <location>
        <begin position="57"/>
        <end position="75"/>
    </location>
</feature>
<dbReference type="SMART" id="SM00448">
    <property type="entry name" value="REC"/>
    <property type="match status" value="1"/>
</dbReference>
<keyword evidence="5" id="KW-1133">Transmembrane helix</keyword>
<dbReference type="InterPro" id="IPR036890">
    <property type="entry name" value="HATPase_C_sf"/>
</dbReference>
<dbReference type="SMART" id="SM00091">
    <property type="entry name" value="PAS"/>
    <property type="match status" value="1"/>
</dbReference>
<dbReference type="SUPFAM" id="SSF55874">
    <property type="entry name" value="ATPase domain of HSP90 chaperone/DNA topoisomerase II/histidine kinase"/>
    <property type="match status" value="1"/>
</dbReference>
<evidence type="ECO:0000256" key="2">
    <source>
        <dbReference type="ARBA" id="ARBA00012438"/>
    </source>
</evidence>
<dbReference type="SUPFAM" id="SSF47384">
    <property type="entry name" value="Homodimeric domain of signal transducing histidine kinase"/>
    <property type="match status" value="1"/>
</dbReference>
<protein>
    <recommendedName>
        <fullName evidence="2">histidine kinase</fullName>
        <ecNumber evidence="2">2.7.13.3</ecNumber>
    </recommendedName>
</protein>
<dbReference type="PANTHER" id="PTHR43065:SF42">
    <property type="entry name" value="TWO-COMPONENT SENSOR PPRA"/>
    <property type="match status" value="1"/>
</dbReference>
<feature type="transmembrane region" description="Helical" evidence="5">
    <location>
        <begin position="156"/>
        <end position="176"/>
    </location>
</feature>
<dbReference type="PROSITE" id="PS50110">
    <property type="entry name" value="RESPONSE_REGULATORY"/>
    <property type="match status" value="1"/>
</dbReference>
<feature type="transmembrane region" description="Helical" evidence="5">
    <location>
        <begin position="15"/>
        <end position="37"/>
    </location>
</feature>
<dbReference type="EMBL" id="JAGKQQ010000001">
    <property type="protein sequence ID" value="MBP3959085.1"/>
    <property type="molecule type" value="Genomic_DNA"/>
</dbReference>
<evidence type="ECO:0000259" key="6">
    <source>
        <dbReference type="PROSITE" id="PS50109"/>
    </source>
</evidence>
<dbReference type="Gene3D" id="3.30.450.20">
    <property type="entry name" value="PAS domain"/>
    <property type="match status" value="1"/>
</dbReference>
<dbReference type="Pfam" id="PF02518">
    <property type="entry name" value="HATPase_c"/>
    <property type="match status" value="1"/>
</dbReference>
<feature type="transmembrane region" description="Helical" evidence="5">
    <location>
        <begin position="126"/>
        <end position="144"/>
    </location>
</feature>
<dbReference type="InterPro" id="IPR003594">
    <property type="entry name" value="HATPase_dom"/>
</dbReference>
<dbReference type="PROSITE" id="PS50112">
    <property type="entry name" value="PAS"/>
    <property type="match status" value="1"/>
</dbReference>
<dbReference type="CDD" id="cd00082">
    <property type="entry name" value="HisKA"/>
    <property type="match status" value="1"/>
</dbReference>
<dbReference type="Pfam" id="PF00072">
    <property type="entry name" value="Response_reg"/>
    <property type="match status" value="1"/>
</dbReference>
<dbReference type="Gene3D" id="3.40.50.2300">
    <property type="match status" value="1"/>
</dbReference>
<evidence type="ECO:0000256" key="4">
    <source>
        <dbReference type="PROSITE-ProRule" id="PRU00169"/>
    </source>
</evidence>
<evidence type="ECO:0000256" key="1">
    <source>
        <dbReference type="ARBA" id="ARBA00000085"/>
    </source>
</evidence>
<feature type="modified residue" description="4-aspartylphosphate" evidence="4">
    <location>
        <position position="724"/>
    </location>
</feature>
<evidence type="ECO:0000256" key="3">
    <source>
        <dbReference type="ARBA" id="ARBA00022553"/>
    </source>
</evidence>
<dbReference type="Pfam" id="PF13426">
    <property type="entry name" value="PAS_9"/>
    <property type="match status" value="1"/>
</dbReference>
<dbReference type="Pfam" id="PF00512">
    <property type="entry name" value="HisKA"/>
    <property type="match status" value="1"/>
</dbReference>
<keyword evidence="5" id="KW-0812">Transmembrane</keyword>
<organism evidence="9 10">
    <name type="scientific">Gemmata palustris</name>
    <dbReference type="NCBI Taxonomy" id="2822762"/>
    <lineage>
        <taxon>Bacteria</taxon>
        <taxon>Pseudomonadati</taxon>
        <taxon>Planctomycetota</taxon>
        <taxon>Planctomycetia</taxon>
        <taxon>Gemmatales</taxon>
        <taxon>Gemmataceae</taxon>
        <taxon>Gemmata</taxon>
    </lineage>
</organism>
<feature type="domain" description="Response regulatory" evidence="7">
    <location>
        <begin position="673"/>
        <end position="790"/>
    </location>
</feature>
<feature type="domain" description="PAS" evidence="8">
    <location>
        <begin position="299"/>
        <end position="350"/>
    </location>
</feature>
<reference evidence="9 10" key="1">
    <citation type="submission" date="2021-04" db="EMBL/GenBank/DDBJ databases">
        <authorList>
            <person name="Ivanova A."/>
        </authorList>
    </citation>
    <scope>NUCLEOTIDE SEQUENCE [LARGE SCALE GENOMIC DNA]</scope>
    <source>
        <strain evidence="9 10">G18</strain>
    </source>
</reference>
<name>A0ABS5BZL2_9BACT</name>
<dbReference type="Gene3D" id="1.10.287.130">
    <property type="match status" value="1"/>
</dbReference>
<keyword evidence="3 4" id="KW-0597">Phosphoprotein</keyword>
<dbReference type="PROSITE" id="PS50109">
    <property type="entry name" value="HIS_KIN"/>
    <property type="match status" value="1"/>
</dbReference>
<dbReference type="NCBIfam" id="TIGR00229">
    <property type="entry name" value="sensory_box"/>
    <property type="match status" value="1"/>
</dbReference>
<evidence type="ECO:0000259" key="7">
    <source>
        <dbReference type="PROSITE" id="PS50110"/>
    </source>
</evidence>
<evidence type="ECO:0000313" key="10">
    <source>
        <dbReference type="Proteomes" id="UP000676565"/>
    </source>
</evidence>
<dbReference type="PANTHER" id="PTHR43065">
    <property type="entry name" value="SENSOR HISTIDINE KINASE"/>
    <property type="match status" value="1"/>
</dbReference>